<keyword evidence="2" id="KW-0520">NAD</keyword>
<feature type="domain" description="NAD(P)-binding" evidence="4">
    <location>
        <begin position="10"/>
        <end position="311"/>
    </location>
</feature>
<dbReference type="InterPro" id="IPR036291">
    <property type="entry name" value="NAD(P)-bd_dom_sf"/>
</dbReference>
<dbReference type="Gene3D" id="3.40.50.720">
    <property type="entry name" value="NAD(P)-binding Rossmann-like Domain"/>
    <property type="match status" value="1"/>
</dbReference>
<dbReference type="SMR" id="A0A5A7P8V8"/>
<protein>
    <submittedName>
        <fullName evidence="5">dTDP-glucose 4,6-dehydratase</fullName>
    </submittedName>
</protein>
<evidence type="ECO:0000256" key="3">
    <source>
        <dbReference type="ARBA" id="ARBA00023239"/>
    </source>
</evidence>
<dbReference type="InterPro" id="IPR005888">
    <property type="entry name" value="dTDP_Gluc_deHydtase"/>
</dbReference>
<evidence type="ECO:0000313" key="5">
    <source>
        <dbReference type="EMBL" id="GER29209.1"/>
    </source>
</evidence>
<keyword evidence="6" id="KW-1185">Reference proteome</keyword>
<dbReference type="AlphaFoldDB" id="A0A5A7P8V8"/>
<comment type="caution">
    <text evidence="5">The sequence shown here is derived from an EMBL/GenBank/DDBJ whole genome shotgun (WGS) entry which is preliminary data.</text>
</comment>
<dbReference type="Gene3D" id="3.90.25.10">
    <property type="entry name" value="UDP-galactose 4-epimerase, domain 1"/>
    <property type="match status" value="1"/>
</dbReference>
<sequence>MPTYKPKNILITGAAGFIGSHVSNYLTSKHPDYCILVLDKLDYCSNLRNLDPSLSLPNFKFVKGDLCSADLINHILAAESIDTVLHFAAQTHVDNSFGNSFEFVRNNVYATCVLLEACKASTRVSRFVHVSTDEVYGETNEAHEASRLLPTNPYSASKAGAEMLVMAYGRSYDLPVIITRGNNVYGPHQFPEKLVPKFILLAMAGRALPVHGDGSNVRSYLYCDDVAEAFDTIVHRGEVGEVYNIGTSEEKSVADVARDVCRMFGLEGCSGAVEFVENRPFNDQRYFLDSRKLKDLGWVEKTRWEDGLRRTMEWYMRNPDWWGDVSAALVAHPRMLSFNRVTVRGENYDEQGQKGKVDERKRSRL</sequence>
<evidence type="ECO:0000259" key="4">
    <source>
        <dbReference type="Pfam" id="PF16363"/>
    </source>
</evidence>
<evidence type="ECO:0000256" key="1">
    <source>
        <dbReference type="ARBA" id="ARBA00001911"/>
    </source>
</evidence>
<dbReference type="Proteomes" id="UP000325081">
    <property type="component" value="Unassembled WGS sequence"/>
</dbReference>
<dbReference type="SUPFAM" id="SSF51735">
    <property type="entry name" value="NAD(P)-binding Rossmann-fold domains"/>
    <property type="match status" value="1"/>
</dbReference>
<keyword evidence="3" id="KW-0456">Lyase</keyword>
<gene>
    <name evidence="5" type="ORF">STAS_05052</name>
</gene>
<evidence type="ECO:0000256" key="2">
    <source>
        <dbReference type="ARBA" id="ARBA00023027"/>
    </source>
</evidence>
<accession>A0A5A7P8V8</accession>
<comment type="cofactor">
    <cofactor evidence="1">
        <name>NAD(+)</name>
        <dbReference type="ChEBI" id="CHEBI:57540"/>
    </cofactor>
</comment>
<dbReference type="EMBL" id="BKCP01003336">
    <property type="protein sequence ID" value="GER29209.1"/>
    <property type="molecule type" value="Genomic_DNA"/>
</dbReference>
<dbReference type="CDD" id="cd05246">
    <property type="entry name" value="dTDP_GD_SDR_e"/>
    <property type="match status" value="1"/>
</dbReference>
<reference evidence="6" key="1">
    <citation type="journal article" date="2019" name="Curr. Biol.">
        <title>Genome Sequence of Striga asiatica Provides Insight into the Evolution of Plant Parasitism.</title>
        <authorList>
            <person name="Yoshida S."/>
            <person name="Kim S."/>
            <person name="Wafula E.K."/>
            <person name="Tanskanen J."/>
            <person name="Kim Y.M."/>
            <person name="Honaas L."/>
            <person name="Yang Z."/>
            <person name="Spallek T."/>
            <person name="Conn C.E."/>
            <person name="Ichihashi Y."/>
            <person name="Cheong K."/>
            <person name="Cui S."/>
            <person name="Der J.P."/>
            <person name="Gundlach H."/>
            <person name="Jiao Y."/>
            <person name="Hori C."/>
            <person name="Ishida J.K."/>
            <person name="Kasahara H."/>
            <person name="Kiba T."/>
            <person name="Kim M.S."/>
            <person name="Koo N."/>
            <person name="Laohavisit A."/>
            <person name="Lee Y.H."/>
            <person name="Lumba S."/>
            <person name="McCourt P."/>
            <person name="Mortimer J.C."/>
            <person name="Mutuku J.M."/>
            <person name="Nomura T."/>
            <person name="Sasaki-Sekimoto Y."/>
            <person name="Seto Y."/>
            <person name="Wang Y."/>
            <person name="Wakatake T."/>
            <person name="Sakakibara H."/>
            <person name="Demura T."/>
            <person name="Yamaguchi S."/>
            <person name="Yoneyama K."/>
            <person name="Manabe R.I."/>
            <person name="Nelson D.C."/>
            <person name="Schulman A.H."/>
            <person name="Timko M.P."/>
            <person name="dePamphilis C.W."/>
            <person name="Choi D."/>
            <person name="Shirasu K."/>
        </authorList>
    </citation>
    <scope>NUCLEOTIDE SEQUENCE [LARGE SCALE GENOMIC DNA]</scope>
    <source>
        <strain evidence="6">cv. UVA1</strain>
    </source>
</reference>
<dbReference type="GO" id="GO:0008460">
    <property type="term" value="F:dTDP-glucose 4,6-dehydratase activity"/>
    <property type="evidence" value="ECO:0007669"/>
    <property type="project" value="InterPro"/>
</dbReference>
<dbReference type="FunFam" id="3.40.50.720:FF:000304">
    <property type="entry name" value="UDP-glucose 4,6-dehydratase"/>
    <property type="match status" value="1"/>
</dbReference>
<dbReference type="InterPro" id="IPR016040">
    <property type="entry name" value="NAD(P)-bd_dom"/>
</dbReference>
<organism evidence="5 6">
    <name type="scientific">Striga asiatica</name>
    <name type="common">Asiatic witchweed</name>
    <name type="synonym">Buchnera asiatica</name>
    <dbReference type="NCBI Taxonomy" id="4170"/>
    <lineage>
        <taxon>Eukaryota</taxon>
        <taxon>Viridiplantae</taxon>
        <taxon>Streptophyta</taxon>
        <taxon>Embryophyta</taxon>
        <taxon>Tracheophyta</taxon>
        <taxon>Spermatophyta</taxon>
        <taxon>Magnoliopsida</taxon>
        <taxon>eudicotyledons</taxon>
        <taxon>Gunneridae</taxon>
        <taxon>Pentapetalae</taxon>
        <taxon>asterids</taxon>
        <taxon>lamiids</taxon>
        <taxon>Lamiales</taxon>
        <taxon>Orobanchaceae</taxon>
        <taxon>Buchnereae</taxon>
        <taxon>Striga</taxon>
    </lineage>
</organism>
<dbReference type="Pfam" id="PF16363">
    <property type="entry name" value="GDP_Man_Dehyd"/>
    <property type="match status" value="1"/>
</dbReference>
<proteinExistence type="predicted"/>
<dbReference type="PANTHER" id="PTHR43000">
    <property type="entry name" value="DTDP-D-GLUCOSE 4,6-DEHYDRATASE-RELATED"/>
    <property type="match status" value="1"/>
</dbReference>
<dbReference type="OrthoDB" id="16464at2759"/>
<dbReference type="GO" id="GO:0009225">
    <property type="term" value="P:nucleotide-sugar metabolic process"/>
    <property type="evidence" value="ECO:0007669"/>
    <property type="project" value="InterPro"/>
</dbReference>
<name>A0A5A7P8V8_STRAF</name>
<evidence type="ECO:0000313" key="6">
    <source>
        <dbReference type="Proteomes" id="UP000325081"/>
    </source>
</evidence>